<feature type="region of interest" description="Disordered" evidence="5">
    <location>
        <begin position="253"/>
        <end position="282"/>
    </location>
</feature>
<evidence type="ECO:0000256" key="4">
    <source>
        <dbReference type="RuleBase" id="RU361214"/>
    </source>
</evidence>
<reference evidence="7" key="1">
    <citation type="submission" date="2023-03" db="EMBL/GenBank/DDBJ databases">
        <authorList>
            <person name="Steffen K."/>
            <person name="Cardenas P."/>
        </authorList>
    </citation>
    <scope>NUCLEOTIDE SEQUENCE</scope>
</reference>
<keyword evidence="3 4" id="KW-0072">Autophagy</keyword>
<dbReference type="GO" id="GO:0034497">
    <property type="term" value="P:protein localization to phagophore assembly site"/>
    <property type="evidence" value="ECO:0007669"/>
    <property type="project" value="TreeGrafter"/>
</dbReference>
<dbReference type="GO" id="GO:0034727">
    <property type="term" value="P:piecemeal microautophagy of the nucleus"/>
    <property type="evidence" value="ECO:0007669"/>
    <property type="project" value="TreeGrafter"/>
</dbReference>
<dbReference type="AlphaFoldDB" id="A0AA35T2X0"/>
<name>A0AA35T2X0_GEOBA</name>
<organism evidence="7 8">
    <name type="scientific">Geodia barretti</name>
    <name type="common">Barrett's horny sponge</name>
    <dbReference type="NCBI Taxonomy" id="519541"/>
    <lineage>
        <taxon>Eukaryota</taxon>
        <taxon>Metazoa</taxon>
        <taxon>Porifera</taxon>
        <taxon>Demospongiae</taxon>
        <taxon>Heteroscleromorpha</taxon>
        <taxon>Tetractinellida</taxon>
        <taxon>Astrophorina</taxon>
        <taxon>Geodiidae</taxon>
        <taxon>Geodia</taxon>
    </lineage>
</organism>
<dbReference type="Proteomes" id="UP001174909">
    <property type="component" value="Unassembled WGS sequence"/>
</dbReference>
<dbReference type="PANTHER" id="PTHR13430">
    <property type="match status" value="1"/>
</dbReference>
<evidence type="ECO:0000256" key="1">
    <source>
        <dbReference type="ARBA" id="ARBA00004329"/>
    </source>
</evidence>
<dbReference type="Gene3D" id="3.30.900.10">
    <property type="entry name" value="HORMA domain"/>
    <property type="match status" value="1"/>
</dbReference>
<dbReference type="GO" id="GO:0000407">
    <property type="term" value="C:phagophore assembly site"/>
    <property type="evidence" value="ECO:0007669"/>
    <property type="project" value="UniProtKB-SubCell"/>
</dbReference>
<dbReference type="Pfam" id="PF10033">
    <property type="entry name" value="ATG13"/>
    <property type="match status" value="1"/>
</dbReference>
<evidence type="ECO:0000313" key="7">
    <source>
        <dbReference type="EMBL" id="CAI8040259.1"/>
    </source>
</evidence>
<evidence type="ECO:0000259" key="6">
    <source>
        <dbReference type="Pfam" id="PF10033"/>
    </source>
</evidence>
<comment type="subcellular location">
    <subcellularLocation>
        <location evidence="1">Preautophagosomal structure</location>
    </subcellularLocation>
</comment>
<comment type="similarity">
    <text evidence="2 4">Belongs to the ATG13 family. Metazoan subfamily.</text>
</comment>
<accession>A0AA35T2X0</accession>
<comment type="caution">
    <text evidence="7">The sequence shown here is derived from an EMBL/GenBank/DDBJ whole genome shotgun (WGS) entry which is preliminary data.</text>
</comment>
<dbReference type="InterPro" id="IPR036570">
    <property type="entry name" value="HORMA_dom_sf"/>
</dbReference>
<feature type="domain" description="Autophagy-related protein 13 N-terminal" evidence="6">
    <location>
        <begin position="80"/>
        <end position="158"/>
    </location>
</feature>
<evidence type="ECO:0000256" key="2">
    <source>
        <dbReference type="ARBA" id="ARBA00007341"/>
    </source>
</evidence>
<protein>
    <recommendedName>
        <fullName evidence="4">Autophagy-related protein 13</fullName>
    </recommendedName>
</protein>
<dbReference type="GO" id="GO:1990316">
    <property type="term" value="C:Atg1/ULK1 kinase complex"/>
    <property type="evidence" value="ECO:0007669"/>
    <property type="project" value="InterPro"/>
</dbReference>
<keyword evidence="8" id="KW-1185">Reference proteome</keyword>
<dbReference type="InterPro" id="IPR040182">
    <property type="entry name" value="ATG13"/>
</dbReference>
<dbReference type="GO" id="GO:0005829">
    <property type="term" value="C:cytosol"/>
    <property type="evidence" value="ECO:0007669"/>
    <property type="project" value="TreeGrafter"/>
</dbReference>
<gene>
    <name evidence="7" type="ORF">GBAR_LOCUS22442</name>
</gene>
<dbReference type="EMBL" id="CASHTH010003096">
    <property type="protein sequence ID" value="CAI8040259.1"/>
    <property type="molecule type" value="Genomic_DNA"/>
</dbReference>
<dbReference type="GO" id="GO:0000423">
    <property type="term" value="P:mitophagy"/>
    <property type="evidence" value="ECO:0007669"/>
    <property type="project" value="TreeGrafter"/>
</dbReference>
<sequence length="359" mass="40249">MASQERREFDKYLKFLTFKTVQVIVQSRQGRKIATRSNPHGNDWFNLSILDDKQVTVELKRSLEGRLPEAGQPVCVEILMETSEGDSIVLEVWSIELDPSRRDVSVSVAHVLYPRLSLMLRSLVVLSRTTPAYKLSRSHEDTLKFTFRLYASSPDINTEGFRNVVCAKTSCSFGTISLSLLYLHTITLPDRPLPEPSSIHEVLSPRSISIDNHCDKPSLPLFPFTSHPTSGCGTNTTDHTPFFSTILPRNEEDFEREESHDTLTSSDGGGTEGDVDPSSLPTAEQEQDGYILVDLKHIKPTFAPETHIDELGQFLQNCRDVPHLDLFSGDNTMNLHAAMRLIDERTLNIDGHAKSVDLS</sequence>
<evidence type="ECO:0000256" key="3">
    <source>
        <dbReference type="ARBA" id="ARBA00023006"/>
    </source>
</evidence>
<dbReference type="PANTHER" id="PTHR13430:SF4">
    <property type="entry name" value="AUTOPHAGY-RELATED PROTEIN 13"/>
    <property type="match status" value="1"/>
</dbReference>
<dbReference type="InterPro" id="IPR018731">
    <property type="entry name" value="Atg13_N"/>
</dbReference>
<evidence type="ECO:0000256" key="5">
    <source>
        <dbReference type="SAM" id="MobiDB-lite"/>
    </source>
</evidence>
<evidence type="ECO:0000313" key="8">
    <source>
        <dbReference type="Proteomes" id="UP001174909"/>
    </source>
</evidence>
<proteinExistence type="inferred from homology"/>